<dbReference type="Gramene" id="ABO96992">
    <property type="protein sequence ID" value="ABO96992"/>
    <property type="gene ID" value="OSTLU_35581"/>
</dbReference>
<keyword evidence="4" id="KW-0411">Iron-sulfur</keyword>
<dbReference type="GO" id="GO:0046872">
    <property type="term" value="F:metal ion binding"/>
    <property type="evidence" value="ECO:0007669"/>
    <property type="project" value="UniProtKB-KW"/>
</dbReference>
<accession>A4S086</accession>
<name>A4S086_OSTLU</name>
<gene>
    <name evidence="7" type="ORF">OSTLU_35581</name>
</gene>
<evidence type="ECO:0000313" key="8">
    <source>
        <dbReference type="Proteomes" id="UP000001568"/>
    </source>
</evidence>
<feature type="domain" description="Rieske" evidence="6">
    <location>
        <begin position="73"/>
        <end position="175"/>
    </location>
</feature>
<dbReference type="PROSITE" id="PS51296">
    <property type="entry name" value="RIESKE"/>
    <property type="match status" value="1"/>
</dbReference>
<evidence type="ECO:0000313" key="7">
    <source>
        <dbReference type="EMBL" id="ABO96992.1"/>
    </source>
</evidence>
<dbReference type="GO" id="GO:0051537">
    <property type="term" value="F:2 iron, 2 sulfur cluster binding"/>
    <property type="evidence" value="ECO:0007669"/>
    <property type="project" value="UniProtKB-KW"/>
</dbReference>
<feature type="compositionally biased region" description="Basic and acidic residues" evidence="5">
    <location>
        <begin position="17"/>
        <end position="27"/>
    </location>
</feature>
<dbReference type="GO" id="GO:0005737">
    <property type="term" value="C:cytoplasm"/>
    <property type="evidence" value="ECO:0007669"/>
    <property type="project" value="TreeGrafter"/>
</dbReference>
<evidence type="ECO:0000256" key="3">
    <source>
        <dbReference type="ARBA" id="ARBA00023004"/>
    </source>
</evidence>
<proteinExistence type="predicted"/>
<evidence type="ECO:0000256" key="5">
    <source>
        <dbReference type="SAM" id="MobiDB-lite"/>
    </source>
</evidence>
<dbReference type="InterPro" id="IPR017941">
    <property type="entry name" value="Rieske_2Fe-2S"/>
</dbReference>
<dbReference type="Pfam" id="PF00355">
    <property type="entry name" value="Rieske"/>
    <property type="match status" value="1"/>
</dbReference>
<dbReference type="STRING" id="436017.A4S086"/>
<organism evidence="7 8">
    <name type="scientific">Ostreococcus lucimarinus (strain CCE9901)</name>
    <dbReference type="NCBI Taxonomy" id="436017"/>
    <lineage>
        <taxon>Eukaryota</taxon>
        <taxon>Viridiplantae</taxon>
        <taxon>Chlorophyta</taxon>
        <taxon>Mamiellophyceae</taxon>
        <taxon>Mamiellales</taxon>
        <taxon>Bathycoccaceae</taxon>
        <taxon>Ostreococcus</taxon>
    </lineage>
</organism>
<dbReference type="PANTHER" id="PTHR21266:SF19">
    <property type="entry name" value="CHLOROPHYLLIDE A OXYGENASE, CHLOROPLASTIC"/>
    <property type="match status" value="1"/>
</dbReference>
<dbReference type="Proteomes" id="UP000001568">
    <property type="component" value="Chromosome 7"/>
</dbReference>
<keyword evidence="8" id="KW-1185">Reference proteome</keyword>
<feature type="region of interest" description="Disordered" evidence="5">
    <location>
        <begin position="1"/>
        <end position="33"/>
    </location>
</feature>
<protein>
    <recommendedName>
        <fullName evidence="6">Rieske domain-containing protein</fullName>
    </recommendedName>
</protein>
<dbReference type="InterPro" id="IPR050584">
    <property type="entry name" value="Cholesterol_7-desaturase"/>
</dbReference>
<dbReference type="InterPro" id="IPR036922">
    <property type="entry name" value="Rieske_2Fe-2S_sf"/>
</dbReference>
<evidence type="ECO:0000256" key="1">
    <source>
        <dbReference type="ARBA" id="ARBA00022714"/>
    </source>
</evidence>
<evidence type="ECO:0000259" key="6">
    <source>
        <dbReference type="PROSITE" id="PS51296"/>
    </source>
</evidence>
<dbReference type="OMA" id="DECCHRA"/>
<dbReference type="KEGG" id="olu:OSTLU_35581"/>
<dbReference type="GO" id="GO:0016491">
    <property type="term" value="F:oxidoreductase activity"/>
    <property type="evidence" value="ECO:0007669"/>
    <property type="project" value="TreeGrafter"/>
</dbReference>
<evidence type="ECO:0000256" key="4">
    <source>
        <dbReference type="ARBA" id="ARBA00023014"/>
    </source>
</evidence>
<dbReference type="SUPFAM" id="SSF50022">
    <property type="entry name" value="ISP domain"/>
    <property type="match status" value="1"/>
</dbReference>
<evidence type="ECO:0000256" key="2">
    <source>
        <dbReference type="ARBA" id="ARBA00022723"/>
    </source>
</evidence>
<feature type="compositionally biased region" description="Low complexity" evidence="5">
    <location>
        <begin position="1"/>
        <end position="16"/>
    </location>
</feature>
<keyword evidence="2" id="KW-0479">Metal-binding</keyword>
<sequence>MARATPAPAPAPATARARAEARGDAGRRSVAARARRARARAPVGAVVDDATTRARGARGVDGARRTRDARDYWFPVCFSGNLRDKDALVAFDLFNVPWVLFRGRDGEVGCVKDECCHRACPLSLGKVVDGRVQCPYHGWEYETNGECAKMPSCSFLKNVFADELRVIERDGMIFVWAGESDPADFVGPEAACESWDEDVYEANEPGMFTTGEGFVTMAEVIADVKLDSDVVVERLLDITERARREPVSVKNRGRGALFPVDGTRLISKVLRIGYDAVPQSVVFKPSCVIASTIALRPRVGGGDGTSMQVEQLHVCLPAKPGLTRVLFRMAFDFVPEGAQNAAGDVWKNLAMQVLQEELEDVRSAGLKSETTSIAVESFRVFKRGDK</sequence>
<dbReference type="eggNOG" id="ENOG502QS20">
    <property type="taxonomic scope" value="Eukaryota"/>
</dbReference>
<dbReference type="HOGENOM" id="CLU_060443_0_0_1"/>
<keyword evidence="3" id="KW-0408">Iron</keyword>
<dbReference type="GeneID" id="5002719"/>
<dbReference type="AlphaFoldDB" id="A4S086"/>
<dbReference type="PANTHER" id="PTHR21266">
    <property type="entry name" value="IRON-SULFUR DOMAIN CONTAINING PROTEIN"/>
    <property type="match status" value="1"/>
</dbReference>
<dbReference type="OrthoDB" id="426882at2759"/>
<dbReference type="EMBL" id="CP000587">
    <property type="protein sequence ID" value="ABO96992.1"/>
    <property type="molecule type" value="Genomic_DNA"/>
</dbReference>
<keyword evidence="1" id="KW-0001">2Fe-2S</keyword>
<reference evidence="7 8" key="1">
    <citation type="journal article" date="2007" name="Proc. Natl. Acad. Sci. U.S.A.">
        <title>The tiny eukaryote Ostreococcus provides genomic insights into the paradox of plankton speciation.</title>
        <authorList>
            <person name="Palenik B."/>
            <person name="Grimwood J."/>
            <person name="Aerts A."/>
            <person name="Rouze P."/>
            <person name="Salamov A."/>
            <person name="Putnam N."/>
            <person name="Dupont C."/>
            <person name="Jorgensen R."/>
            <person name="Derelle E."/>
            <person name="Rombauts S."/>
            <person name="Zhou K."/>
            <person name="Otillar R."/>
            <person name="Merchant S.S."/>
            <person name="Podell S."/>
            <person name="Gaasterland T."/>
            <person name="Napoli C."/>
            <person name="Gendler K."/>
            <person name="Manuell A."/>
            <person name="Tai V."/>
            <person name="Vallon O."/>
            <person name="Piganeau G."/>
            <person name="Jancek S."/>
            <person name="Heijde M."/>
            <person name="Jabbari K."/>
            <person name="Bowler C."/>
            <person name="Lohr M."/>
            <person name="Robbens S."/>
            <person name="Werner G."/>
            <person name="Dubchak I."/>
            <person name="Pazour G.J."/>
            <person name="Ren Q."/>
            <person name="Paulsen I."/>
            <person name="Delwiche C."/>
            <person name="Schmutz J."/>
            <person name="Rokhsar D."/>
            <person name="Van de Peer Y."/>
            <person name="Moreau H."/>
            <person name="Grigoriev I.V."/>
        </authorList>
    </citation>
    <scope>NUCLEOTIDE SEQUENCE [LARGE SCALE GENOMIC DNA]</scope>
    <source>
        <strain evidence="7 8">CCE9901</strain>
    </source>
</reference>
<dbReference type="RefSeq" id="XP_001418699.1">
    <property type="nucleotide sequence ID" value="XM_001418662.1"/>
</dbReference>
<dbReference type="Gene3D" id="2.102.10.10">
    <property type="entry name" value="Rieske [2Fe-2S] iron-sulphur domain"/>
    <property type="match status" value="1"/>
</dbReference>